<comment type="caution">
    <text evidence="2">The sequence shown here is derived from an EMBL/GenBank/DDBJ whole genome shotgun (WGS) entry which is preliminary data.</text>
</comment>
<reference evidence="3" key="1">
    <citation type="submission" date="2017-11" db="EMBL/GenBank/DDBJ databases">
        <title>The draft genome sequence of Chromatocurvus sp. F02.</title>
        <authorList>
            <person name="Du Z.-J."/>
            <person name="Chang Y.-Q."/>
        </authorList>
    </citation>
    <scope>NUCLEOTIDE SEQUENCE [LARGE SCALE GENOMIC DNA]</scope>
    <source>
        <strain evidence="3">F02</strain>
    </source>
</reference>
<evidence type="ECO:0000313" key="3">
    <source>
        <dbReference type="Proteomes" id="UP000234845"/>
    </source>
</evidence>
<feature type="region of interest" description="Disordered" evidence="1">
    <location>
        <begin position="1"/>
        <end position="32"/>
    </location>
</feature>
<gene>
    <name evidence="2" type="ORF">CWI75_18180</name>
</gene>
<sequence length="62" mass="5797">MQDAGTSVSEAGLPAGSDAAADSETTTGSFSFAAADGPATISVNGNAVAAGDTVTGTYGTLI</sequence>
<evidence type="ECO:0000256" key="1">
    <source>
        <dbReference type="SAM" id="MobiDB-lite"/>
    </source>
</evidence>
<name>A0A2N5XXR3_9GAMM</name>
<organism evidence="2 3">
    <name type="scientific">Kineobactrum sediminis</name>
    <dbReference type="NCBI Taxonomy" id="1905677"/>
    <lineage>
        <taxon>Bacteria</taxon>
        <taxon>Pseudomonadati</taxon>
        <taxon>Pseudomonadota</taxon>
        <taxon>Gammaproteobacteria</taxon>
        <taxon>Cellvibrionales</taxon>
        <taxon>Halieaceae</taxon>
        <taxon>Kineobactrum</taxon>
    </lineage>
</organism>
<dbReference type="AlphaFoldDB" id="A0A2N5XXR3"/>
<feature type="region of interest" description="Disordered" evidence="1">
    <location>
        <begin position="43"/>
        <end position="62"/>
    </location>
</feature>
<proteinExistence type="predicted"/>
<keyword evidence="3" id="KW-1185">Reference proteome</keyword>
<protein>
    <submittedName>
        <fullName evidence="2">Uncharacterized protein</fullName>
    </submittedName>
</protein>
<evidence type="ECO:0000313" key="2">
    <source>
        <dbReference type="EMBL" id="PLW80947.1"/>
    </source>
</evidence>
<dbReference type="Proteomes" id="UP000234845">
    <property type="component" value="Unassembled WGS sequence"/>
</dbReference>
<accession>A0A2N5XXR3</accession>
<dbReference type="EMBL" id="PKLZ01000028">
    <property type="protein sequence ID" value="PLW80947.1"/>
    <property type="molecule type" value="Genomic_DNA"/>
</dbReference>
<feature type="non-terminal residue" evidence="2">
    <location>
        <position position="62"/>
    </location>
</feature>